<dbReference type="EMBL" id="FNNQ01000036">
    <property type="protein sequence ID" value="SDX60316.1"/>
    <property type="molecule type" value="Genomic_DNA"/>
</dbReference>
<evidence type="ECO:0000313" key="3">
    <source>
        <dbReference type="Proteomes" id="UP000198534"/>
    </source>
</evidence>
<dbReference type="Pfam" id="PF01823">
    <property type="entry name" value="MACPF"/>
    <property type="match status" value="1"/>
</dbReference>
<dbReference type="RefSeq" id="WP_091743075.1">
    <property type="nucleotide sequence ID" value="NZ_FNNQ01000036.1"/>
</dbReference>
<proteinExistence type="predicted"/>
<name>A0A1H3D1U8_9BACL</name>
<sequence length="605" mass="66543">MCALFQTVEVVDGSTTFLGFGINTQGEPDITSVLAPIFDPSKAATKEYEFRRQAPDISTTFLIPEYASPGPCAERQSSYTKLTSATTRITTQKTISSGVGVGTPIPLFGGQFEASYSDTFGMTREYYYCFYLSYTVTGTICVSTSNTSDPFLSDAFKADVENLPATFDKTNPSNVSAWFDFFQKYGGYFVSDLIYGGTLQYYNAVTTVTGFVQKQIGANFMFNVETLMGGAMRELNAEYKKYVENSVFQFSNKGGTRSLTFDPRLPDDEAAKQALMDIAAWQDTIPMNPNFMMDIRIKAIADLSFVISKGKNGAMNTAFEDFSDRLTPTIQVQLIQSQIQSTLKSPPPPLPPVSFTKPSITVSGRDVNNLRKPVTQLLPEQCFQPINIGFQVVILDPATIPAPECVLWNKYYPFNFSKDHLICLLGMQPTEPFFFDLEIDSLDLYGDFMDDYFGRQLNKPGNIFIFSTYNMPSSFWPRGGMRGSMMNNTLLGNGASGYGDSYTPGTVGTYQNWISSPRSEGYQNETSVFLNTNQPATYTLIGPIADATGSATNAGGEVFGSIDNTSSISSLLQVTLLKKNINDPNPSIAQDQATVTTTPIPQNIL</sequence>
<evidence type="ECO:0000259" key="1">
    <source>
        <dbReference type="PROSITE" id="PS51412"/>
    </source>
</evidence>
<dbReference type="PROSITE" id="PS51412">
    <property type="entry name" value="MACPF_2"/>
    <property type="match status" value="1"/>
</dbReference>
<keyword evidence="3" id="KW-1185">Reference proteome</keyword>
<gene>
    <name evidence="2" type="ORF">SAMN05444487_1361</name>
</gene>
<evidence type="ECO:0000313" key="2">
    <source>
        <dbReference type="EMBL" id="SDX60316.1"/>
    </source>
</evidence>
<dbReference type="InterPro" id="IPR020864">
    <property type="entry name" value="MACPF"/>
</dbReference>
<reference evidence="2 3" key="1">
    <citation type="submission" date="2016-10" db="EMBL/GenBank/DDBJ databases">
        <authorList>
            <person name="de Groot N.N."/>
        </authorList>
    </citation>
    <scope>NUCLEOTIDE SEQUENCE [LARGE SCALE GENOMIC DNA]</scope>
    <source>
        <strain evidence="2 3">DSM 45610</strain>
    </source>
</reference>
<feature type="domain" description="MACPF" evidence="1">
    <location>
        <begin position="1"/>
        <end position="337"/>
    </location>
</feature>
<dbReference type="Proteomes" id="UP000198534">
    <property type="component" value="Unassembled WGS sequence"/>
</dbReference>
<dbReference type="AlphaFoldDB" id="A0A1H3D1U8"/>
<organism evidence="2 3">
    <name type="scientific">Marininema mesophilum</name>
    <dbReference type="NCBI Taxonomy" id="1048340"/>
    <lineage>
        <taxon>Bacteria</taxon>
        <taxon>Bacillati</taxon>
        <taxon>Bacillota</taxon>
        <taxon>Bacilli</taxon>
        <taxon>Bacillales</taxon>
        <taxon>Thermoactinomycetaceae</taxon>
        <taxon>Marininema</taxon>
    </lineage>
</organism>
<accession>A0A1H3D1U8</accession>
<protein>
    <submittedName>
        <fullName evidence="2">MAC/Perforin domain-containing protein</fullName>
    </submittedName>
</protein>